<dbReference type="Gene3D" id="3.40.50.620">
    <property type="entry name" value="HUPs"/>
    <property type="match status" value="2"/>
</dbReference>
<dbReference type="Pfam" id="PF00582">
    <property type="entry name" value="Usp"/>
    <property type="match status" value="2"/>
</dbReference>
<dbReference type="SUPFAM" id="SSF52402">
    <property type="entry name" value="Adenine nucleotide alpha hydrolases-like"/>
    <property type="match status" value="2"/>
</dbReference>
<feature type="domain" description="UspA" evidence="2">
    <location>
        <begin position="19"/>
        <end position="159"/>
    </location>
</feature>
<name>A0A2W2B559_9ACTN</name>
<dbReference type="InterPro" id="IPR014729">
    <property type="entry name" value="Rossmann-like_a/b/a_fold"/>
</dbReference>
<dbReference type="PRINTS" id="PR01438">
    <property type="entry name" value="UNVRSLSTRESS"/>
</dbReference>
<gene>
    <name evidence="3" type="ORF">C1I92_27545</name>
</gene>
<proteinExistence type="inferred from homology"/>
<dbReference type="PANTHER" id="PTHR46268">
    <property type="entry name" value="STRESS RESPONSE PROTEIN NHAX"/>
    <property type="match status" value="1"/>
</dbReference>
<evidence type="ECO:0000313" key="3">
    <source>
        <dbReference type="EMBL" id="PZF80140.1"/>
    </source>
</evidence>
<dbReference type="EMBL" id="POTW01000099">
    <property type="protein sequence ID" value="PZF80140.1"/>
    <property type="molecule type" value="Genomic_DNA"/>
</dbReference>
<dbReference type="Proteomes" id="UP000248764">
    <property type="component" value="Unassembled WGS sequence"/>
</dbReference>
<protein>
    <submittedName>
        <fullName evidence="3">Universal stress protein</fullName>
    </submittedName>
</protein>
<evidence type="ECO:0000259" key="2">
    <source>
        <dbReference type="Pfam" id="PF00582"/>
    </source>
</evidence>
<evidence type="ECO:0000256" key="1">
    <source>
        <dbReference type="ARBA" id="ARBA00008791"/>
    </source>
</evidence>
<sequence length="299" mass="30656">MSLVRTVPRDDAGSMTTEMSKPIVVGVDGSTDSGVALDWAAAEARLRGAPLHAVHGLWMPMAAVPFGGAAVLPPSDELRAYATDVLDATRRRVKDVAPGVEAETFLVLRPPAEALLEVGKDAALIVAGTRGLTGLGALVLGSVSARIAAHAPVPAVVVPPEGTDDGNRAGEIVVGVDGSEHADAALRFALTEAALRQARVLAVGAYHLRGRTTSPERQETEAVLAAALERARAATGATVPTTVRVEAGHAAEVIVEASATASLIVVGTRGRGEVRSMLLGSTSRGVLHQATRPVVVVRA</sequence>
<dbReference type="InterPro" id="IPR006015">
    <property type="entry name" value="Universal_stress_UspA"/>
</dbReference>
<dbReference type="InterPro" id="IPR006016">
    <property type="entry name" value="UspA"/>
</dbReference>
<dbReference type="AlphaFoldDB" id="A0A2W2B559"/>
<evidence type="ECO:0000313" key="4">
    <source>
        <dbReference type="Proteomes" id="UP000248764"/>
    </source>
</evidence>
<keyword evidence="4" id="KW-1185">Reference proteome</keyword>
<feature type="domain" description="UspA" evidence="2">
    <location>
        <begin position="172"/>
        <end position="298"/>
    </location>
</feature>
<comment type="similarity">
    <text evidence="1">Belongs to the universal stress protein A family.</text>
</comment>
<comment type="caution">
    <text evidence="3">The sequence shown here is derived from an EMBL/GenBank/DDBJ whole genome shotgun (WGS) entry which is preliminary data.</text>
</comment>
<dbReference type="CDD" id="cd00293">
    <property type="entry name" value="USP-like"/>
    <property type="match status" value="1"/>
</dbReference>
<dbReference type="PANTHER" id="PTHR46268:SF6">
    <property type="entry name" value="UNIVERSAL STRESS PROTEIN UP12"/>
    <property type="match status" value="1"/>
</dbReference>
<accession>A0A2W2B559</accession>
<organism evidence="3 4">
    <name type="scientific">Jiangella anatolica</name>
    <dbReference type="NCBI Taxonomy" id="2670374"/>
    <lineage>
        <taxon>Bacteria</taxon>
        <taxon>Bacillati</taxon>
        <taxon>Actinomycetota</taxon>
        <taxon>Actinomycetes</taxon>
        <taxon>Jiangellales</taxon>
        <taxon>Jiangellaceae</taxon>
        <taxon>Jiangella</taxon>
    </lineage>
</organism>
<reference evidence="3 4" key="1">
    <citation type="submission" date="2018-01" db="EMBL/GenBank/DDBJ databases">
        <title>Draft genome sequence of Jiangella sp. GTF31.</title>
        <authorList>
            <person name="Sahin N."/>
            <person name="Ay H."/>
            <person name="Saygin H."/>
        </authorList>
    </citation>
    <scope>NUCLEOTIDE SEQUENCE [LARGE SCALE GENOMIC DNA]</scope>
    <source>
        <strain evidence="3 4">GTF31</strain>
    </source>
</reference>